<dbReference type="Proteomes" id="UP000565572">
    <property type="component" value="Unassembled WGS sequence"/>
</dbReference>
<name>A0A7W5JVR7_9ACTN</name>
<gene>
    <name evidence="1" type="ORF">FHX39_001601</name>
</gene>
<keyword evidence="2" id="KW-1185">Reference proteome</keyword>
<sequence length="195" mass="20699">MTARAPDAAQARFSAVLLADLADWSVQLHARSFTRVSVEMLLRDLRRSVPSALGYTLALGDAADLARVTITVADEKLLPAQVGSTITFALPVVQGTSATATFYAAEQQAFDELAVLLAGSPACGPDRVRLDGAPATDVEPGVDGLADHTRINYAIGILLARGLSYEESQRYLHRLADHFQTLEAAADHLLTGVGD</sequence>
<evidence type="ECO:0000313" key="1">
    <source>
        <dbReference type="EMBL" id="MBB3326657.1"/>
    </source>
</evidence>
<dbReference type="AlphaFoldDB" id="A0A7W5JVR7"/>
<organism evidence="1 2">
    <name type="scientific">Microlunatus antarcticus</name>
    <dbReference type="NCBI Taxonomy" id="53388"/>
    <lineage>
        <taxon>Bacteria</taxon>
        <taxon>Bacillati</taxon>
        <taxon>Actinomycetota</taxon>
        <taxon>Actinomycetes</taxon>
        <taxon>Propionibacteriales</taxon>
        <taxon>Propionibacteriaceae</taxon>
        <taxon>Microlunatus</taxon>
    </lineage>
</organism>
<reference evidence="1 2" key="1">
    <citation type="submission" date="2020-08" db="EMBL/GenBank/DDBJ databases">
        <title>Sequencing the genomes of 1000 actinobacteria strains.</title>
        <authorList>
            <person name="Klenk H.-P."/>
        </authorList>
    </citation>
    <scope>NUCLEOTIDE SEQUENCE [LARGE SCALE GENOMIC DNA]</scope>
    <source>
        <strain evidence="1 2">DSM 11053</strain>
    </source>
</reference>
<dbReference type="EMBL" id="JACHZG010000001">
    <property type="protein sequence ID" value="MBB3326657.1"/>
    <property type="molecule type" value="Genomic_DNA"/>
</dbReference>
<accession>A0A7W5JVR7</accession>
<protein>
    <submittedName>
        <fullName evidence="1">Uncharacterized protein</fullName>
    </submittedName>
</protein>
<comment type="caution">
    <text evidence="1">The sequence shown here is derived from an EMBL/GenBank/DDBJ whole genome shotgun (WGS) entry which is preliminary data.</text>
</comment>
<proteinExistence type="predicted"/>
<dbReference type="RefSeq" id="WP_183337564.1">
    <property type="nucleotide sequence ID" value="NZ_JACHZG010000001.1"/>
</dbReference>
<evidence type="ECO:0000313" key="2">
    <source>
        <dbReference type="Proteomes" id="UP000565572"/>
    </source>
</evidence>